<feature type="transmembrane region" description="Helical" evidence="1">
    <location>
        <begin position="177"/>
        <end position="198"/>
    </location>
</feature>
<gene>
    <name evidence="2" type="ORF">RclHR1_06500006</name>
</gene>
<evidence type="ECO:0000256" key="1">
    <source>
        <dbReference type="SAM" id="Phobius"/>
    </source>
</evidence>
<accession>A0A2Z6RT42</accession>
<evidence type="ECO:0000313" key="2">
    <source>
        <dbReference type="EMBL" id="GBC05924.1"/>
    </source>
</evidence>
<comment type="caution">
    <text evidence="2">The sequence shown here is derived from an EMBL/GenBank/DDBJ whole genome shotgun (WGS) entry which is preliminary data.</text>
</comment>
<organism evidence="2 3">
    <name type="scientific">Rhizophagus clarus</name>
    <dbReference type="NCBI Taxonomy" id="94130"/>
    <lineage>
        <taxon>Eukaryota</taxon>
        <taxon>Fungi</taxon>
        <taxon>Fungi incertae sedis</taxon>
        <taxon>Mucoromycota</taxon>
        <taxon>Glomeromycotina</taxon>
        <taxon>Glomeromycetes</taxon>
        <taxon>Glomerales</taxon>
        <taxon>Glomeraceae</taxon>
        <taxon>Rhizophagus</taxon>
    </lineage>
</organism>
<dbReference type="Proteomes" id="UP000247702">
    <property type="component" value="Unassembled WGS sequence"/>
</dbReference>
<keyword evidence="3" id="KW-1185">Reference proteome</keyword>
<evidence type="ECO:0000313" key="3">
    <source>
        <dbReference type="Proteomes" id="UP000247702"/>
    </source>
</evidence>
<dbReference type="AlphaFoldDB" id="A0A2Z6RT42"/>
<proteinExistence type="predicted"/>
<sequence>MDATQFINMRGFNDLTLFNCFILNPYQKDDGLIFDNSTQKIALALWSTENANNTQFNITKDEWFLYGTFTEWDNPYRVRFQIVKMPSISYIYFKREEYYNISRSGAIFGDTTSSDVKSNSKVEIETIFASFDLTGFAISPNLWEILRIVPSKYVTNPDTNTQEYPVTVYFNRIEFTLLQLAANMGGFVSILSAIYFVLFGSQRVNPWGIVQRHILKSVPAPPPVYMPSVDDNLEKGYLQLSQTFPNNGPQPTSELDHSVLNRQVAEDYIDPTPQGGLSTQIPISPYDIQRIRNELRGEVQLTIARELEILKLFLSKYYLKDVIKQ</sequence>
<dbReference type="EMBL" id="BEXD01004038">
    <property type="protein sequence ID" value="GBC05924.1"/>
    <property type="molecule type" value="Genomic_DNA"/>
</dbReference>
<protein>
    <submittedName>
        <fullName evidence="2">Uncharacterized protein</fullName>
    </submittedName>
</protein>
<name>A0A2Z6RT42_9GLOM</name>
<keyword evidence="1" id="KW-0472">Membrane</keyword>
<keyword evidence="1" id="KW-1133">Transmembrane helix</keyword>
<keyword evidence="1" id="KW-0812">Transmembrane</keyword>
<reference evidence="2 3" key="1">
    <citation type="submission" date="2017-11" db="EMBL/GenBank/DDBJ databases">
        <title>The genome of Rhizophagus clarus HR1 reveals common genetic basis of auxotrophy among arbuscular mycorrhizal fungi.</title>
        <authorList>
            <person name="Kobayashi Y."/>
        </authorList>
    </citation>
    <scope>NUCLEOTIDE SEQUENCE [LARGE SCALE GENOMIC DNA]</scope>
    <source>
        <strain evidence="2 3">HR1</strain>
    </source>
</reference>